<protein>
    <submittedName>
        <fullName evidence="13">ATP synthase subunit beta</fullName>
    </submittedName>
</protein>
<comment type="caution">
    <text evidence="13">The sequence shown here is derived from an EMBL/GenBank/DDBJ whole genome shotgun (WGS) entry which is preliminary data.</text>
</comment>
<dbReference type="InterPro" id="IPR055190">
    <property type="entry name" value="ATP-synt_VA_C"/>
</dbReference>
<keyword evidence="7" id="KW-0406">Ion transport</keyword>
<gene>
    <name evidence="13" type="ORF">UW22_C0017G0009</name>
</gene>
<dbReference type="SUPFAM" id="SSF52540">
    <property type="entry name" value="P-loop containing nucleoside triphosphate hydrolases"/>
    <property type="match status" value="1"/>
</dbReference>
<dbReference type="InterPro" id="IPR027417">
    <property type="entry name" value="P-loop_NTPase"/>
</dbReference>
<feature type="domain" description="ATP synthase A/B type C-terminal" evidence="12">
    <location>
        <begin position="373"/>
        <end position="431"/>
    </location>
</feature>
<evidence type="ECO:0000259" key="12">
    <source>
        <dbReference type="Pfam" id="PF22919"/>
    </source>
</evidence>
<dbReference type="Gene3D" id="3.40.50.300">
    <property type="entry name" value="P-loop containing nucleotide triphosphate hydrolases"/>
    <property type="match status" value="1"/>
</dbReference>
<accession>A0A0G1GRY9</accession>
<keyword evidence="9" id="KW-0139">CF(1)</keyword>
<evidence type="ECO:0000259" key="11">
    <source>
        <dbReference type="Pfam" id="PF00006"/>
    </source>
</evidence>
<keyword evidence="5" id="KW-0067">ATP-binding</keyword>
<keyword evidence="3" id="KW-0813">Transport</keyword>
<dbReference type="Pfam" id="PF22919">
    <property type="entry name" value="ATP-synt_VA_C"/>
    <property type="match status" value="1"/>
</dbReference>
<dbReference type="PATRIC" id="fig|1618447.3.peg.583"/>
<organism evidence="13 14">
    <name type="scientific">Candidatus Gottesmanbacteria bacterium GW2011_GWB1_44_11c</name>
    <dbReference type="NCBI Taxonomy" id="1618447"/>
    <lineage>
        <taxon>Bacteria</taxon>
        <taxon>Candidatus Gottesmaniibacteriota</taxon>
    </lineage>
</organism>
<evidence type="ECO:0000313" key="13">
    <source>
        <dbReference type="EMBL" id="KKT37856.1"/>
    </source>
</evidence>
<keyword evidence="4" id="KW-0547">Nucleotide-binding</keyword>
<dbReference type="EMBL" id="LCHM01000017">
    <property type="protein sequence ID" value="KKT37856.1"/>
    <property type="molecule type" value="Genomic_DNA"/>
</dbReference>
<dbReference type="GO" id="GO:0005524">
    <property type="term" value="F:ATP binding"/>
    <property type="evidence" value="ECO:0007669"/>
    <property type="project" value="UniProtKB-KW"/>
</dbReference>
<comment type="subcellular location">
    <subcellularLocation>
        <location evidence="1">Membrane</location>
    </subcellularLocation>
</comment>
<dbReference type="Proteomes" id="UP000034617">
    <property type="component" value="Unassembled WGS sequence"/>
</dbReference>
<keyword evidence="6" id="KW-1278">Translocase</keyword>
<dbReference type="GO" id="GO:0046933">
    <property type="term" value="F:proton-transporting ATP synthase activity, rotational mechanism"/>
    <property type="evidence" value="ECO:0007669"/>
    <property type="project" value="TreeGrafter"/>
</dbReference>
<evidence type="ECO:0000256" key="10">
    <source>
        <dbReference type="ARBA" id="ARBA00023310"/>
    </source>
</evidence>
<sequence length="479" mass="52355">MANVSTVLSINGQIANVLFTGYTPDIGEIVRHREIPDIMLYIYASSGSPFSYYCFILSGLRHLSRGMALSPTGTLLSVPVGRAVIGRVFDVYGNPVDGGKKLIGKKRPVYLPAPSYDTISVTKTVWETGIKVIDFFAPLVRGGKIGLFGGAGVGKTILLTEIMHNIVMLPSFAPHSGASPFAKASADKSEGKEKTVSVFAGVGERSREGQELLSELSEKKVLRKTALLFGAMGANAAVRFTTAMAAVTVAEHFRDREKRDVLFFIDNVFRFAQAGNELSTLTNAIPSEDGYQPTLTSEMAQFHERLVSTDKGVVSAIEAIYVPGDDLMDQGVQAMFPYLDSILTLSRSVYQEGRLPSVDILHTSSSILNPDVVGDLHYKTAIEAHAILKKSENLERMVALVGESELSQENQTIYKRARKLKWYMTQPFFVAEPQTGRKGVYVEREQTVKDVAGILSGAYDDVPDEALWYIGGINSKFKS</sequence>
<dbReference type="SUPFAM" id="SSF47917">
    <property type="entry name" value="C-terminal domain of alpha and beta subunits of F1 ATP synthase"/>
    <property type="match status" value="1"/>
</dbReference>
<dbReference type="GO" id="GO:0045259">
    <property type="term" value="C:proton-transporting ATP synthase complex"/>
    <property type="evidence" value="ECO:0007669"/>
    <property type="project" value="UniProtKB-KW"/>
</dbReference>
<name>A0A0G1GRY9_9BACT</name>
<evidence type="ECO:0000256" key="3">
    <source>
        <dbReference type="ARBA" id="ARBA00022448"/>
    </source>
</evidence>
<comment type="similarity">
    <text evidence="2">Belongs to the ATPase alpha/beta chains family.</text>
</comment>
<dbReference type="AlphaFoldDB" id="A0A0G1GRY9"/>
<keyword evidence="10" id="KW-0066">ATP synthesis</keyword>
<evidence type="ECO:0000256" key="1">
    <source>
        <dbReference type="ARBA" id="ARBA00004370"/>
    </source>
</evidence>
<evidence type="ECO:0000256" key="9">
    <source>
        <dbReference type="ARBA" id="ARBA00023196"/>
    </source>
</evidence>
<proteinExistence type="inferred from homology"/>
<dbReference type="InterPro" id="IPR050053">
    <property type="entry name" value="ATPase_alpha/beta_chains"/>
</dbReference>
<dbReference type="PANTHER" id="PTHR15184">
    <property type="entry name" value="ATP SYNTHASE"/>
    <property type="match status" value="1"/>
</dbReference>
<dbReference type="Gene3D" id="1.10.1140.10">
    <property type="entry name" value="Bovine Mitochondrial F1-atpase, Atp Synthase Beta Chain, Chain D, domain 3"/>
    <property type="match status" value="1"/>
</dbReference>
<evidence type="ECO:0000313" key="14">
    <source>
        <dbReference type="Proteomes" id="UP000034617"/>
    </source>
</evidence>
<evidence type="ECO:0000256" key="5">
    <source>
        <dbReference type="ARBA" id="ARBA00022840"/>
    </source>
</evidence>
<keyword evidence="8" id="KW-0472">Membrane</keyword>
<feature type="domain" description="ATPase F1/V1/A1 complex alpha/beta subunit nucleotide-binding" evidence="11">
    <location>
        <begin position="129"/>
        <end position="365"/>
    </location>
</feature>
<dbReference type="Pfam" id="PF00006">
    <property type="entry name" value="ATP-synt_ab"/>
    <property type="match status" value="1"/>
</dbReference>
<dbReference type="InterPro" id="IPR024034">
    <property type="entry name" value="ATPase_F1/V1_b/a_C"/>
</dbReference>
<dbReference type="InterPro" id="IPR000194">
    <property type="entry name" value="ATPase_F1/V1/A1_a/bsu_nucl-bd"/>
</dbReference>
<evidence type="ECO:0000256" key="2">
    <source>
        <dbReference type="ARBA" id="ARBA00008936"/>
    </source>
</evidence>
<dbReference type="PANTHER" id="PTHR15184:SF71">
    <property type="entry name" value="ATP SYNTHASE SUBUNIT BETA, MITOCHONDRIAL"/>
    <property type="match status" value="1"/>
</dbReference>
<evidence type="ECO:0000256" key="8">
    <source>
        <dbReference type="ARBA" id="ARBA00023136"/>
    </source>
</evidence>
<evidence type="ECO:0000256" key="6">
    <source>
        <dbReference type="ARBA" id="ARBA00022967"/>
    </source>
</evidence>
<evidence type="ECO:0000256" key="7">
    <source>
        <dbReference type="ARBA" id="ARBA00023065"/>
    </source>
</evidence>
<reference evidence="13 14" key="1">
    <citation type="journal article" date="2015" name="Nature">
        <title>rRNA introns, odd ribosomes, and small enigmatic genomes across a large radiation of phyla.</title>
        <authorList>
            <person name="Brown C.T."/>
            <person name="Hug L.A."/>
            <person name="Thomas B.C."/>
            <person name="Sharon I."/>
            <person name="Castelle C.J."/>
            <person name="Singh A."/>
            <person name="Wilkins M.J."/>
            <person name="Williams K.H."/>
            <person name="Banfield J.F."/>
        </authorList>
    </citation>
    <scope>NUCLEOTIDE SEQUENCE [LARGE SCALE GENOMIC DNA]</scope>
</reference>
<evidence type="ECO:0000256" key="4">
    <source>
        <dbReference type="ARBA" id="ARBA00022741"/>
    </source>
</evidence>